<feature type="chain" id="PRO_5031238988" description="Peptidase inhibitor family I36" evidence="1">
    <location>
        <begin position="23"/>
        <end position="107"/>
    </location>
</feature>
<comment type="caution">
    <text evidence="2">The sequence shown here is derived from an EMBL/GenBank/DDBJ whole genome shotgun (WGS) entry which is preliminary data.</text>
</comment>
<evidence type="ECO:0000256" key="1">
    <source>
        <dbReference type="SAM" id="SignalP"/>
    </source>
</evidence>
<name>A0A7W9KSY1_9PSEU</name>
<evidence type="ECO:0000313" key="3">
    <source>
        <dbReference type="Proteomes" id="UP000585638"/>
    </source>
</evidence>
<dbReference type="AlphaFoldDB" id="A0A7W9KSY1"/>
<organism evidence="2 3">
    <name type="scientific">Kutzneria kofuensis</name>
    <dbReference type="NCBI Taxonomy" id="103725"/>
    <lineage>
        <taxon>Bacteria</taxon>
        <taxon>Bacillati</taxon>
        <taxon>Actinomycetota</taxon>
        <taxon>Actinomycetes</taxon>
        <taxon>Pseudonocardiales</taxon>
        <taxon>Pseudonocardiaceae</taxon>
        <taxon>Kutzneria</taxon>
    </lineage>
</organism>
<keyword evidence="1" id="KW-0732">Signal</keyword>
<feature type="signal peptide" evidence="1">
    <location>
        <begin position="1"/>
        <end position="22"/>
    </location>
</feature>
<accession>A0A7W9KSY1</accession>
<reference evidence="2 3" key="1">
    <citation type="submission" date="2020-08" db="EMBL/GenBank/DDBJ databases">
        <title>Sequencing the genomes of 1000 actinobacteria strains.</title>
        <authorList>
            <person name="Klenk H.-P."/>
        </authorList>
    </citation>
    <scope>NUCLEOTIDE SEQUENCE [LARGE SCALE GENOMIC DNA]</scope>
    <source>
        <strain evidence="2 3">DSM 43851</strain>
    </source>
</reference>
<dbReference type="EMBL" id="JACHIR010000005">
    <property type="protein sequence ID" value="MBB5898105.1"/>
    <property type="molecule type" value="Genomic_DNA"/>
</dbReference>
<protein>
    <recommendedName>
        <fullName evidence="4">Peptidase inhibitor family I36</fullName>
    </recommendedName>
</protein>
<dbReference type="RefSeq" id="WP_184870566.1">
    <property type="nucleotide sequence ID" value="NZ_JACHIR010000005.1"/>
</dbReference>
<sequence>MRKLALLLVFPLLLATGVIAHAATGTVDFFGGTYPDLKNPPTGQCIITAPPFPGPRGLDNYTNAKVTVYENNTCTAAENSWVVQPGKHFELSGTWYPIISIVAVKVG</sequence>
<keyword evidence="3" id="KW-1185">Reference proteome</keyword>
<dbReference type="Proteomes" id="UP000585638">
    <property type="component" value="Unassembled WGS sequence"/>
</dbReference>
<evidence type="ECO:0000313" key="2">
    <source>
        <dbReference type="EMBL" id="MBB5898105.1"/>
    </source>
</evidence>
<gene>
    <name evidence="2" type="ORF">BJ998_009364</name>
</gene>
<evidence type="ECO:0008006" key="4">
    <source>
        <dbReference type="Google" id="ProtNLM"/>
    </source>
</evidence>
<proteinExistence type="predicted"/>